<gene>
    <name evidence="3" type="ORF">HKW66_Vig0182060</name>
</gene>
<feature type="coiled-coil region" evidence="1">
    <location>
        <begin position="11"/>
        <end position="38"/>
    </location>
</feature>
<reference evidence="3 4" key="1">
    <citation type="submission" date="2020-05" db="EMBL/GenBank/DDBJ databases">
        <title>Vigna angularis (adzuki bean) Var. LongXiaoDou No. 4 denovo assembly.</title>
        <authorList>
            <person name="Xiang H."/>
        </authorList>
    </citation>
    <scope>NUCLEOTIDE SEQUENCE [LARGE SCALE GENOMIC DNA]</scope>
    <source>
        <tissue evidence="3">Leaf</tissue>
    </source>
</reference>
<name>A0A8T0K4A8_PHAAN</name>
<sequence length="220" mass="25502">MEDQIDEVLREESEERILRKAEMEATKAENMIEHKDEIFSRPKRTWFVTEKEKKLAAKAAKASSQEKNKSSGKEVISAEQAEDLRMKEKRKREREKHLPRKKRRKLEAAREMLEDEEQDGNQVEAKGTNKKEKGGLSLVDLAYRRAKAVKAVKKAVDSGKIVKKSQKKSSNVPRKTPSRTEEMRDLFQTDMKDKKPKRRGVGGGKKVKSSFKSKSRYKRK</sequence>
<keyword evidence="3" id="KW-0347">Helicase</keyword>
<keyword evidence="1" id="KW-0175">Coiled coil</keyword>
<comment type="caution">
    <text evidence="3">The sequence shown here is derived from an EMBL/GenBank/DDBJ whole genome shotgun (WGS) entry which is preliminary data.</text>
</comment>
<keyword evidence="3" id="KW-0547">Nucleotide-binding</keyword>
<protein>
    <submittedName>
        <fullName evidence="3">DEAD-box ATP-dependent RNA helicase</fullName>
    </submittedName>
</protein>
<evidence type="ECO:0000313" key="3">
    <source>
        <dbReference type="EMBL" id="KAG2394416.1"/>
    </source>
</evidence>
<accession>A0A8T0K4A8</accession>
<feature type="compositionally biased region" description="Basic residues" evidence="2">
    <location>
        <begin position="87"/>
        <end position="105"/>
    </location>
</feature>
<evidence type="ECO:0000256" key="2">
    <source>
        <dbReference type="SAM" id="MobiDB-lite"/>
    </source>
</evidence>
<proteinExistence type="predicted"/>
<dbReference type="Proteomes" id="UP000743370">
    <property type="component" value="Unassembled WGS sequence"/>
</dbReference>
<evidence type="ECO:0000313" key="4">
    <source>
        <dbReference type="Proteomes" id="UP000743370"/>
    </source>
</evidence>
<dbReference type="EMBL" id="JABFOF010000006">
    <property type="protein sequence ID" value="KAG2394416.1"/>
    <property type="molecule type" value="Genomic_DNA"/>
</dbReference>
<dbReference type="AlphaFoldDB" id="A0A8T0K4A8"/>
<feature type="region of interest" description="Disordered" evidence="2">
    <location>
        <begin position="59"/>
        <end position="135"/>
    </location>
</feature>
<feature type="compositionally biased region" description="Basic residues" evidence="2">
    <location>
        <begin position="194"/>
        <end position="220"/>
    </location>
</feature>
<dbReference type="GO" id="GO:0004386">
    <property type="term" value="F:helicase activity"/>
    <property type="evidence" value="ECO:0007669"/>
    <property type="project" value="UniProtKB-KW"/>
</dbReference>
<keyword evidence="3" id="KW-0378">Hydrolase</keyword>
<keyword evidence="3" id="KW-0067">ATP-binding</keyword>
<feature type="compositionally biased region" description="Basic and acidic residues" evidence="2">
    <location>
        <begin position="178"/>
        <end position="193"/>
    </location>
</feature>
<feature type="region of interest" description="Disordered" evidence="2">
    <location>
        <begin position="156"/>
        <end position="220"/>
    </location>
</feature>
<organism evidence="3 4">
    <name type="scientific">Phaseolus angularis</name>
    <name type="common">Azuki bean</name>
    <name type="synonym">Vigna angularis</name>
    <dbReference type="NCBI Taxonomy" id="3914"/>
    <lineage>
        <taxon>Eukaryota</taxon>
        <taxon>Viridiplantae</taxon>
        <taxon>Streptophyta</taxon>
        <taxon>Embryophyta</taxon>
        <taxon>Tracheophyta</taxon>
        <taxon>Spermatophyta</taxon>
        <taxon>Magnoliopsida</taxon>
        <taxon>eudicotyledons</taxon>
        <taxon>Gunneridae</taxon>
        <taxon>Pentapetalae</taxon>
        <taxon>rosids</taxon>
        <taxon>fabids</taxon>
        <taxon>Fabales</taxon>
        <taxon>Fabaceae</taxon>
        <taxon>Papilionoideae</taxon>
        <taxon>50 kb inversion clade</taxon>
        <taxon>NPAAA clade</taxon>
        <taxon>indigoferoid/millettioid clade</taxon>
        <taxon>Phaseoleae</taxon>
        <taxon>Vigna</taxon>
    </lineage>
</organism>
<evidence type="ECO:0000256" key="1">
    <source>
        <dbReference type="SAM" id="Coils"/>
    </source>
</evidence>